<dbReference type="Gene3D" id="3.30.930.10">
    <property type="entry name" value="Bira Bifunctional Protein, Domain 2"/>
    <property type="match status" value="1"/>
</dbReference>
<dbReference type="GO" id="GO:0000105">
    <property type="term" value="P:L-histidine biosynthetic process"/>
    <property type="evidence" value="ECO:0007669"/>
    <property type="project" value="UniProtKB-UniRule"/>
</dbReference>
<dbReference type="HAMAP" id="MF_00125">
    <property type="entry name" value="HisZ"/>
    <property type="match status" value="1"/>
</dbReference>
<dbReference type="EMBL" id="JADKPV010000007">
    <property type="protein sequence ID" value="MBF4502053.1"/>
    <property type="molecule type" value="Genomic_DNA"/>
</dbReference>
<evidence type="ECO:0000259" key="9">
    <source>
        <dbReference type="Pfam" id="PF13393"/>
    </source>
</evidence>
<evidence type="ECO:0000256" key="8">
    <source>
        <dbReference type="PIRSR" id="PIRSR001549-1"/>
    </source>
</evidence>
<evidence type="ECO:0000256" key="5">
    <source>
        <dbReference type="ARBA" id="ARBA00022490"/>
    </source>
</evidence>
<comment type="pathway">
    <text evidence="2 7">Amino-acid biosynthesis; L-histidine biosynthesis; L-histidine from 5-phospho-alpha-D-ribose 1-diphosphate: step 1/9.</text>
</comment>
<dbReference type="UniPathway" id="UPA00031">
    <property type="reaction ID" value="UER00006"/>
</dbReference>
<keyword evidence="10" id="KW-0328">Glycosyltransferase</keyword>
<dbReference type="RefSeq" id="WP_194563535.1">
    <property type="nucleotide sequence ID" value="NZ_JADKPV010000007.1"/>
</dbReference>
<keyword evidence="11" id="KW-1185">Reference proteome</keyword>
<dbReference type="GO" id="GO:0016757">
    <property type="term" value="F:glycosyltransferase activity"/>
    <property type="evidence" value="ECO:0007669"/>
    <property type="project" value="UniProtKB-KW"/>
</dbReference>
<feature type="binding site" evidence="8">
    <location>
        <position position="117"/>
    </location>
    <ligand>
        <name>L-histidine</name>
        <dbReference type="ChEBI" id="CHEBI:57595"/>
    </ligand>
</feature>
<dbReference type="GO" id="GO:0005737">
    <property type="term" value="C:cytoplasm"/>
    <property type="evidence" value="ECO:0007669"/>
    <property type="project" value="UniProtKB-SubCell"/>
</dbReference>
<comment type="subcellular location">
    <subcellularLocation>
        <location evidence="1 7">Cytoplasm</location>
    </subcellularLocation>
</comment>
<evidence type="ECO:0000256" key="1">
    <source>
        <dbReference type="ARBA" id="ARBA00004496"/>
    </source>
</evidence>
<protein>
    <recommendedName>
        <fullName evidence="4 7">ATP phosphoribosyltransferase regulatory subunit</fullName>
    </recommendedName>
</protein>
<evidence type="ECO:0000256" key="3">
    <source>
        <dbReference type="ARBA" id="ARBA00005539"/>
    </source>
</evidence>
<dbReference type="PIRSF" id="PIRSF001549">
    <property type="entry name" value="His-tRNA_synth"/>
    <property type="match status" value="1"/>
</dbReference>
<accession>A0A8J7GA32</accession>
<gene>
    <name evidence="7" type="primary">hisZ</name>
    <name evidence="10" type="ORF">IRY55_11860</name>
</gene>
<feature type="binding site" evidence="8">
    <location>
        <begin position="263"/>
        <end position="264"/>
    </location>
    <ligand>
        <name>L-histidine</name>
        <dbReference type="ChEBI" id="CHEBI:57595"/>
    </ligand>
</feature>
<organism evidence="10 11">
    <name type="scientific">Savagea serpentis</name>
    <dbReference type="NCBI Taxonomy" id="2785297"/>
    <lineage>
        <taxon>Bacteria</taxon>
        <taxon>Bacillati</taxon>
        <taxon>Bacillota</taxon>
        <taxon>Bacilli</taxon>
        <taxon>Bacillales</taxon>
        <taxon>Caryophanaceae</taxon>
        <taxon>Savagea</taxon>
    </lineage>
</organism>
<sequence>MFNLPNEKKYGRIVQTIANRFETYGYEKLKVDAFERYELYANVKTEMNVKETIKVTDYDGELLVVRPDVTLPIAYKYAKQLELAISPSYERYYYVEEVFRQSFEASESIEKMQMGVECFNPSSPLIDAETIALASHALDDLNVTQHQFEIGFATFLKDLLAPFALQEKQVEKIESYVRAKNMAELATYIQTLQLDEETANIIANIPTYYGNFETIAQRLEPYASNEAVKATLDYVKDVNEYLQLFGVEQHVVFDFGLINRMDYYSHLIFQAYVDGVGKPVLMGGRYDRLGERFGASFPAIGFAFDLERLMEAVSAVKEDSTAIEITIITEEAYLKEAVQLANELRNRNFEAVIGKNAILETIHTVTLGEEITLRFNGTTERFEQIDDCIAYFIDKQGAM</sequence>
<comment type="similarity">
    <text evidence="3 7">Belongs to the class-II aminoacyl-tRNA synthetase family. HisZ subfamily.</text>
</comment>
<dbReference type="InterPro" id="IPR045864">
    <property type="entry name" value="aa-tRNA-synth_II/BPL/LPL"/>
</dbReference>
<evidence type="ECO:0000256" key="4">
    <source>
        <dbReference type="ARBA" id="ARBA00020397"/>
    </source>
</evidence>
<name>A0A8J7GA32_9BACL</name>
<dbReference type="InterPro" id="IPR041715">
    <property type="entry name" value="HisRS-like_core"/>
</dbReference>
<dbReference type="Pfam" id="PF13393">
    <property type="entry name" value="tRNA-synt_His"/>
    <property type="match status" value="1"/>
</dbReference>
<comment type="caution">
    <text evidence="10">The sequence shown here is derived from an EMBL/GenBank/DDBJ whole genome shotgun (WGS) entry which is preliminary data.</text>
</comment>
<evidence type="ECO:0000256" key="7">
    <source>
        <dbReference type="HAMAP-Rule" id="MF_00125"/>
    </source>
</evidence>
<keyword evidence="7" id="KW-0368">Histidine biosynthesis</keyword>
<dbReference type="PANTHER" id="PTHR11476">
    <property type="entry name" value="HISTIDYL-TRNA SYNTHETASE"/>
    <property type="match status" value="1"/>
</dbReference>
<keyword evidence="10" id="KW-0808">Transferase</keyword>
<dbReference type="GO" id="GO:0140096">
    <property type="term" value="F:catalytic activity, acting on a protein"/>
    <property type="evidence" value="ECO:0007669"/>
    <property type="project" value="UniProtKB-ARBA"/>
</dbReference>
<proteinExistence type="inferred from homology"/>
<keyword evidence="7" id="KW-0028">Amino-acid biosynthesis</keyword>
<evidence type="ECO:0000313" key="11">
    <source>
        <dbReference type="Proteomes" id="UP000622653"/>
    </source>
</evidence>
<feature type="binding site" evidence="8">
    <location>
        <begin position="68"/>
        <end position="70"/>
    </location>
    <ligand>
        <name>L-histidine</name>
        <dbReference type="ChEBI" id="CHEBI:57595"/>
    </ligand>
</feature>
<evidence type="ECO:0000313" key="10">
    <source>
        <dbReference type="EMBL" id="MBF4502053.1"/>
    </source>
</evidence>
<dbReference type="Proteomes" id="UP000622653">
    <property type="component" value="Unassembled WGS sequence"/>
</dbReference>
<dbReference type="CDD" id="cd00773">
    <property type="entry name" value="HisRS-like_core"/>
    <property type="match status" value="1"/>
</dbReference>
<dbReference type="AlphaFoldDB" id="A0A8J7GA32"/>
<dbReference type="InterPro" id="IPR004516">
    <property type="entry name" value="HisRS/HisZ"/>
</dbReference>
<keyword evidence="5 7" id="KW-0963">Cytoplasm</keyword>
<comment type="subunit">
    <text evidence="7">Heteromultimer composed of HisG and HisZ subunits.</text>
</comment>
<dbReference type="InterPro" id="IPR004517">
    <property type="entry name" value="HisZ"/>
</dbReference>
<dbReference type="PANTHER" id="PTHR11476:SF7">
    <property type="entry name" value="HISTIDINE--TRNA LIGASE"/>
    <property type="match status" value="1"/>
</dbReference>
<feature type="binding site" evidence="8">
    <location>
        <position position="113"/>
    </location>
    <ligand>
        <name>L-histidine</name>
        <dbReference type="ChEBI" id="CHEBI:57595"/>
    </ligand>
</feature>
<evidence type="ECO:0000256" key="2">
    <source>
        <dbReference type="ARBA" id="ARBA00004667"/>
    </source>
</evidence>
<comment type="miscellaneous">
    <text evidence="7">This function is generally fulfilled by the C-terminal part of HisG, which is missing in some bacteria such as this one.</text>
</comment>
<feature type="domain" description="Class II Histidinyl-tRNA synthetase (HisRS)-like catalytic core" evidence="9">
    <location>
        <begin position="7"/>
        <end position="309"/>
    </location>
</feature>
<comment type="function">
    <text evidence="6 7">Required for the first step of histidine biosynthesis. May allow the feedback regulation of ATP phosphoribosyltransferase activity by histidine.</text>
</comment>
<reference evidence="10" key="1">
    <citation type="submission" date="2020-11" db="EMBL/GenBank/DDBJ databases">
        <title>Multidrug resistant novel bacterium Savagea serpentis sp. nov., isolated from the scats of a vine snake (Ahaetulla nasuta).</title>
        <authorList>
            <person name="Venkata Ramana V."/>
            <person name="Vikas Patil S."/>
            <person name="Yogita Lugani V."/>
        </authorList>
    </citation>
    <scope>NUCLEOTIDE SEQUENCE</scope>
    <source>
        <strain evidence="10">SN6</strain>
    </source>
</reference>
<feature type="binding site" evidence="8">
    <location>
        <position position="100"/>
    </location>
    <ligand>
        <name>L-histidine</name>
        <dbReference type="ChEBI" id="CHEBI:57595"/>
    </ligand>
</feature>
<evidence type="ECO:0000256" key="6">
    <source>
        <dbReference type="ARBA" id="ARBA00025246"/>
    </source>
</evidence>
<dbReference type="SUPFAM" id="SSF55681">
    <property type="entry name" value="Class II aaRS and biotin synthetases"/>
    <property type="match status" value="1"/>
</dbReference>